<dbReference type="Proteomes" id="UP001218218">
    <property type="component" value="Unassembled WGS sequence"/>
</dbReference>
<keyword evidence="2" id="KW-1185">Reference proteome</keyword>
<dbReference type="AlphaFoldDB" id="A0AAD7AGF1"/>
<evidence type="ECO:0000313" key="2">
    <source>
        <dbReference type="Proteomes" id="UP001218218"/>
    </source>
</evidence>
<evidence type="ECO:0000313" key="1">
    <source>
        <dbReference type="EMBL" id="KAJ7358142.1"/>
    </source>
</evidence>
<gene>
    <name evidence="1" type="ORF">DFH08DRAFT_847948</name>
</gene>
<comment type="caution">
    <text evidence="1">The sequence shown here is derived from an EMBL/GenBank/DDBJ whole genome shotgun (WGS) entry which is preliminary data.</text>
</comment>
<protein>
    <submittedName>
        <fullName evidence="1">Uncharacterized protein</fullName>
    </submittedName>
</protein>
<reference evidence="1" key="1">
    <citation type="submission" date="2023-03" db="EMBL/GenBank/DDBJ databases">
        <title>Massive genome expansion in bonnet fungi (Mycena s.s.) driven by repeated elements and novel gene families across ecological guilds.</title>
        <authorList>
            <consortium name="Lawrence Berkeley National Laboratory"/>
            <person name="Harder C.B."/>
            <person name="Miyauchi S."/>
            <person name="Viragh M."/>
            <person name="Kuo A."/>
            <person name="Thoen E."/>
            <person name="Andreopoulos B."/>
            <person name="Lu D."/>
            <person name="Skrede I."/>
            <person name="Drula E."/>
            <person name="Henrissat B."/>
            <person name="Morin E."/>
            <person name="Kohler A."/>
            <person name="Barry K."/>
            <person name="LaButti K."/>
            <person name="Morin E."/>
            <person name="Salamov A."/>
            <person name="Lipzen A."/>
            <person name="Mereny Z."/>
            <person name="Hegedus B."/>
            <person name="Baldrian P."/>
            <person name="Stursova M."/>
            <person name="Weitz H."/>
            <person name="Taylor A."/>
            <person name="Grigoriev I.V."/>
            <person name="Nagy L.G."/>
            <person name="Martin F."/>
            <person name="Kauserud H."/>
        </authorList>
    </citation>
    <scope>NUCLEOTIDE SEQUENCE</scope>
    <source>
        <strain evidence="1">CBHHK002</strain>
    </source>
</reference>
<name>A0AAD7AGF1_9AGAR</name>
<organism evidence="1 2">
    <name type="scientific">Mycena albidolilacea</name>
    <dbReference type="NCBI Taxonomy" id="1033008"/>
    <lineage>
        <taxon>Eukaryota</taxon>
        <taxon>Fungi</taxon>
        <taxon>Dikarya</taxon>
        <taxon>Basidiomycota</taxon>
        <taxon>Agaricomycotina</taxon>
        <taxon>Agaricomycetes</taxon>
        <taxon>Agaricomycetidae</taxon>
        <taxon>Agaricales</taxon>
        <taxon>Marasmiineae</taxon>
        <taxon>Mycenaceae</taxon>
        <taxon>Mycena</taxon>
    </lineage>
</organism>
<accession>A0AAD7AGF1</accession>
<proteinExistence type="predicted"/>
<sequence length="230" mass="25734">MLELITRQLVYDFWVLAGIFPCDTSHWAYALEPVHSFSSAHRYRRLDGRLFTWLGASYPVGLITTNEWGVDGTKAAQRVGAPGLPFIAPLPRTHAGGFVADYIDPIGPQLSSHTDSRIHRALLFSAEAWPNPMPVLSRYLRDRFGLPSTFHLHSALVAVGHSSHLGYGRGPFPSLSSRPSLPIRLRVKIRTSAHQAKTFRVLILRYWAASCPLRRYANPVRARIPGSFQP</sequence>
<dbReference type="EMBL" id="JARIHO010000007">
    <property type="protein sequence ID" value="KAJ7358142.1"/>
    <property type="molecule type" value="Genomic_DNA"/>
</dbReference>